<dbReference type="SUPFAM" id="SSF52540">
    <property type="entry name" value="P-loop containing nucleoside triphosphate hydrolases"/>
    <property type="match status" value="1"/>
</dbReference>
<dbReference type="InterPro" id="IPR025669">
    <property type="entry name" value="AAA_dom"/>
</dbReference>
<keyword evidence="3" id="KW-1185">Reference proteome</keyword>
<evidence type="ECO:0000259" key="1">
    <source>
        <dbReference type="Pfam" id="PF13614"/>
    </source>
</evidence>
<dbReference type="EMBL" id="QRGR01000025">
    <property type="protein sequence ID" value="RDV13304.1"/>
    <property type="molecule type" value="Genomic_DNA"/>
</dbReference>
<dbReference type="FunFam" id="3.40.50.300:FF:000285">
    <property type="entry name" value="Sporulation initiation inhibitor Soj"/>
    <property type="match status" value="1"/>
</dbReference>
<dbReference type="Gene3D" id="3.40.50.300">
    <property type="entry name" value="P-loop containing nucleotide triphosphate hydrolases"/>
    <property type="match status" value="1"/>
</dbReference>
<feature type="domain" description="AAA" evidence="1">
    <location>
        <begin position="2"/>
        <end position="168"/>
    </location>
</feature>
<evidence type="ECO:0000313" key="3">
    <source>
        <dbReference type="Proteomes" id="UP000256708"/>
    </source>
</evidence>
<name>A0A3D8L7F7_9BACT</name>
<dbReference type="OrthoDB" id="9815116at2"/>
<protein>
    <submittedName>
        <fullName evidence="2">ParA family protein</fullName>
    </submittedName>
</protein>
<dbReference type="InterPro" id="IPR050678">
    <property type="entry name" value="DNA_Partitioning_ATPase"/>
</dbReference>
<dbReference type="PANTHER" id="PTHR13696">
    <property type="entry name" value="P-LOOP CONTAINING NUCLEOSIDE TRIPHOSPHATE HYDROLASE"/>
    <property type="match status" value="1"/>
</dbReference>
<dbReference type="CDD" id="cd02042">
    <property type="entry name" value="ParAB_family"/>
    <property type="match status" value="1"/>
</dbReference>
<gene>
    <name evidence="2" type="ORF">DXT99_19985</name>
</gene>
<dbReference type="AlphaFoldDB" id="A0A3D8L7F7"/>
<dbReference type="RefSeq" id="WP_115567363.1">
    <property type="nucleotide sequence ID" value="NZ_QRGR01000025.1"/>
</dbReference>
<comment type="caution">
    <text evidence="2">The sequence shown here is derived from an EMBL/GenBank/DDBJ whole genome shotgun (WGS) entry which is preliminary data.</text>
</comment>
<accession>A0A3D8L7F7</accession>
<dbReference type="InterPro" id="IPR027417">
    <property type="entry name" value="P-loop_NTPase"/>
</dbReference>
<sequence length="251" mass="27849">MTKIITIAQNKGGVGKSTTAANLGAGLARQGKKVLLIDMDAQANLSACFSYDSKHHVGQLLTGAVSVEEATVSVGERLDIIPSVKTLLEFEEAIAGKPRREDILRKAIKKHVEGRYDYVLIDTPPHLGLMTYNALYASDYYIMPMQSEFFSYDGIDTLIGHCNSISEDTGLELGGIVLTRYNEKKRGMALQAIASAIKSDPDYKTFNTYIRENNKLYEAQLKRKDIFSYDPGCNGAEDYNKLTLELIERYG</sequence>
<dbReference type="Proteomes" id="UP000256708">
    <property type="component" value="Unassembled WGS sequence"/>
</dbReference>
<organism evidence="2 3">
    <name type="scientific">Pontibacter diazotrophicus</name>
    <dbReference type="NCBI Taxonomy" id="1400979"/>
    <lineage>
        <taxon>Bacteria</taxon>
        <taxon>Pseudomonadati</taxon>
        <taxon>Bacteroidota</taxon>
        <taxon>Cytophagia</taxon>
        <taxon>Cytophagales</taxon>
        <taxon>Hymenobacteraceae</taxon>
        <taxon>Pontibacter</taxon>
    </lineage>
</organism>
<evidence type="ECO:0000313" key="2">
    <source>
        <dbReference type="EMBL" id="RDV13304.1"/>
    </source>
</evidence>
<dbReference type="PANTHER" id="PTHR13696:SF99">
    <property type="entry name" value="COBYRINIC ACID AC-DIAMIDE SYNTHASE"/>
    <property type="match status" value="1"/>
</dbReference>
<dbReference type="Pfam" id="PF13614">
    <property type="entry name" value="AAA_31"/>
    <property type="match status" value="1"/>
</dbReference>
<dbReference type="PIRSF" id="PIRSF009320">
    <property type="entry name" value="Nuc_binding_HP_1000"/>
    <property type="match status" value="1"/>
</dbReference>
<proteinExistence type="predicted"/>
<reference evidence="3" key="1">
    <citation type="submission" date="2018-08" db="EMBL/GenBank/DDBJ databases">
        <authorList>
            <person name="Liu Z.-W."/>
            <person name="Du Z.-J."/>
        </authorList>
    </citation>
    <scope>NUCLEOTIDE SEQUENCE [LARGE SCALE GENOMIC DNA]</scope>
    <source>
        <strain evidence="3">H4X</strain>
    </source>
</reference>